<sequence length="85" mass="9078">MAQFDPHRPPMSLSESEELLKGRNADAELFGFWFGLAKGVGKFLLVVAAIAAITYLCISVPVIGWAVAAAVLIYAIVEISKAGKK</sequence>
<keyword evidence="1" id="KW-0472">Membrane</keyword>
<accession>A0ABV8DBE8</accession>
<keyword evidence="1" id="KW-0812">Transmembrane</keyword>
<proteinExistence type="predicted"/>
<comment type="caution">
    <text evidence="2">The sequence shown here is derived from an EMBL/GenBank/DDBJ whole genome shotgun (WGS) entry which is preliminary data.</text>
</comment>
<evidence type="ECO:0000313" key="3">
    <source>
        <dbReference type="Proteomes" id="UP001595693"/>
    </source>
</evidence>
<dbReference type="RefSeq" id="WP_252635539.1">
    <property type="nucleotide sequence ID" value="NZ_JAMXAX010000009.1"/>
</dbReference>
<protein>
    <submittedName>
        <fullName evidence="2">Uncharacterized protein</fullName>
    </submittedName>
</protein>
<keyword evidence="1" id="KW-1133">Transmembrane helix</keyword>
<name>A0ABV8DBE8_9BURK</name>
<organism evidence="2 3">
    <name type="scientific">Acidovorax facilis</name>
    <dbReference type="NCBI Taxonomy" id="12917"/>
    <lineage>
        <taxon>Bacteria</taxon>
        <taxon>Pseudomonadati</taxon>
        <taxon>Pseudomonadota</taxon>
        <taxon>Betaproteobacteria</taxon>
        <taxon>Burkholderiales</taxon>
        <taxon>Comamonadaceae</taxon>
        <taxon>Acidovorax</taxon>
    </lineage>
</organism>
<reference evidence="3" key="1">
    <citation type="journal article" date="2019" name="Int. J. Syst. Evol. Microbiol.">
        <title>The Global Catalogue of Microorganisms (GCM) 10K type strain sequencing project: providing services to taxonomists for standard genome sequencing and annotation.</title>
        <authorList>
            <consortium name="The Broad Institute Genomics Platform"/>
            <consortium name="The Broad Institute Genome Sequencing Center for Infectious Disease"/>
            <person name="Wu L."/>
            <person name="Ma J."/>
        </authorList>
    </citation>
    <scope>NUCLEOTIDE SEQUENCE [LARGE SCALE GENOMIC DNA]</scope>
    <source>
        <strain evidence="3">CCUG 2113</strain>
    </source>
</reference>
<dbReference type="Proteomes" id="UP001595693">
    <property type="component" value="Unassembled WGS sequence"/>
</dbReference>
<dbReference type="EMBL" id="JBHSAJ010000037">
    <property type="protein sequence ID" value="MFC3935627.1"/>
    <property type="molecule type" value="Genomic_DNA"/>
</dbReference>
<keyword evidence="3" id="KW-1185">Reference proteome</keyword>
<feature type="transmembrane region" description="Helical" evidence="1">
    <location>
        <begin position="43"/>
        <end position="76"/>
    </location>
</feature>
<evidence type="ECO:0000313" key="2">
    <source>
        <dbReference type="EMBL" id="MFC3935627.1"/>
    </source>
</evidence>
<evidence type="ECO:0000256" key="1">
    <source>
        <dbReference type="SAM" id="Phobius"/>
    </source>
</evidence>
<gene>
    <name evidence="2" type="ORF">ACFOW3_13475</name>
</gene>